<dbReference type="Proteomes" id="UP000051913">
    <property type="component" value="Unassembled WGS sequence"/>
</dbReference>
<dbReference type="AlphaFoldDB" id="A0A0R3KD16"/>
<dbReference type="OrthoDB" id="8231111at2"/>
<reference evidence="1 2" key="1">
    <citation type="submission" date="2014-03" db="EMBL/GenBank/DDBJ databases">
        <title>Bradyrhizobium valentinum sp. nov., isolated from effective nodules of Lupinus mariae-josephae, a lupine endemic of basic-lime soils in Eastern Spain.</title>
        <authorList>
            <person name="Duran D."/>
            <person name="Rey L."/>
            <person name="Navarro A."/>
            <person name="Busquets A."/>
            <person name="Imperial J."/>
            <person name="Ruiz-Argueso T."/>
        </authorList>
    </citation>
    <scope>NUCLEOTIDE SEQUENCE [LARGE SCALE GENOMIC DNA]</scope>
    <source>
        <strain evidence="1 2">LmjM3</strain>
    </source>
</reference>
<evidence type="ECO:0000313" key="1">
    <source>
        <dbReference type="EMBL" id="KRQ90415.1"/>
    </source>
</evidence>
<sequence length="125" mass="13712">MVTGLHGPRQAGAVDLSGAWATSADECRNVFVRKGRAKQIEFTALSDQHGGGFIVEADRLRGKFARCKIKARKEDGDTVNIIAGCATDIMLSNVQFSLKMLEPNKISRMFPGIEDMAISYHRCPI</sequence>
<proteinExistence type="predicted"/>
<protein>
    <submittedName>
        <fullName evidence="1">Uncharacterized protein</fullName>
    </submittedName>
</protein>
<accession>A0A0R3KD16</accession>
<organism evidence="1 2">
    <name type="scientific">Bradyrhizobium valentinum</name>
    <dbReference type="NCBI Taxonomy" id="1518501"/>
    <lineage>
        <taxon>Bacteria</taxon>
        <taxon>Pseudomonadati</taxon>
        <taxon>Pseudomonadota</taxon>
        <taxon>Alphaproteobacteria</taxon>
        <taxon>Hyphomicrobiales</taxon>
        <taxon>Nitrobacteraceae</taxon>
        <taxon>Bradyrhizobium</taxon>
    </lineage>
</organism>
<evidence type="ECO:0000313" key="2">
    <source>
        <dbReference type="Proteomes" id="UP000051913"/>
    </source>
</evidence>
<comment type="caution">
    <text evidence="1">The sequence shown here is derived from an EMBL/GenBank/DDBJ whole genome shotgun (WGS) entry which is preliminary data.</text>
</comment>
<keyword evidence="2" id="KW-1185">Reference proteome</keyword>
<gene>
    <name evidence="1" type="ORF">CP49_16280</name>
</gene>
<dbReference type="STRING" id="1518501.CQ10_35105"/>
<name>A0A0R3KD16_9BRAD</name>
<dbReference type="EMBL" id="LLXX01000236">
    <property type="protein sequence ID" value="KRQ90415.1"/>
    <property type="molecule type" value="Genomic_DNA"/>
</dbReference>